<dbReference type="KEGG" id="sfk:KY5_4916c"/>
<name>A0A291QEM2_9ACTN</name>
<reference evidence="1 2" key="1">
    <citation type="submission" date="2017-08" db="EMBL/GenBank/DDBJ databases">
        <title>Complete Genome Sequence of Streptomyces formicae KY5, the formicamycin producer.</title>
        <authorList>
            <person name="Holmes N.A."/>
            <person name="Devine R."/>
            <person name="Qin Z."/>
            <person name="Seipke R.F."/>
            <person name="Wilkinson B."/>
            <person name="Hutchings M.I."/>
        </authorList>
    </citation>
    <scope>NUCLEOTIDE SEQUENCE [LARGE SCALE GENOMIC DNA]</scope>
    <source>
        <strain evidence="1 2">KY5</strain>
    </source>
</reference>
<evidence type="ECO:0000313" key="2">
    <source>
        <dbReference type="Proteomes" id="UP000221011"/>
    </source>
</evidence>
<protein>
    <submittedName>
        <fullName evidence="1">Uncharacterized protein</fullName>
    </submittedName>
</protein>
<evidence type="ECO:0000313" key="1">
    <source>
        <dbReference type="EMBL" id="ATL29934.1"/>
    </source>
</evidence>
<keyword evidence="2" id="KW-1185">Reference proteome</keyword>
<dbReference type="Proteomes" id="UP000221011">
    <property type="component" value="Chromosome"/>
</dbReference>
<accession>A0A291QEM2</accession>
<proteinExistence type="predicted"/>
<organism evidence="1 2">
    <name type="scientific">Streptomyces formicae</name>
    <dbReference type="NCBI Taxonomy" id="1616117"/>
    <lineage>
        <taxon>Bacteria</taxon>
        <taxon>Bacillati</taxon>
        <taxon>Actinomycetota</taxon>
        <taxon>Actinomycetes</taxon>
        <taxon>Kitasatosporales</taxon>
        <taxon>Streptomycetaceae</taxon>
        <taxon>Streptomyces</taxon>
    </lineage>
</organism>
<sequence length="114" mass="11853">MMSNCMGVTGMFGKRETAVVVLRDADAIAESIRAALADASEAERPGLERAAALVAAAAEGGDAELRARWVRRRLADAGYEGELDAVAAVKSLRQAEPGLSLVAAVQLTKEAAAR</sequence>
<dbReference type="EMBL" id="CP022685">
    <property type="protein sequence ID" value="ATL29934.1"/>
    <property type="molecule type" value="Genomic_DNA"/>
</dbReference>
<dbReference type="AlphaFoldDB" id="A0A291QEM2"/>
<gene>
    <name evidence="1" type="ORF">KY5_4916c</name>
</gene>